<dbReference type="InterPro" id="IPR010905">
    <property type="entry name" value="Glyco_hydro_88"/>
</dbReference>
<dbReference type="GeneID" id="98069162"/>
<protein>
    <recommendedName>
        <fullName evidence="4">Glycosyl hydrolase family 88</fullName>
    </recommendedName>
</protein>
<name>H1DH59_9BACT</name>
<dbReference type="PATRIC" id="fig|742817.3.peg.1702"/>
<dbReference type="SUPFAM" id="SSF48208">
    <property type="entry name" value="Six-hairpin glycosidases"/>
    <property type="match status" value="1"/>
</dbReference>
<accession>H1DH59</accession>
<dbReference type="HOGENOM" id="CLU_042785_0_0_10"/>
<reference evidence="2 3" key="1">
    <citation type="submission" date="2012-01" db="EMBL/GenBank/DDBJ databases">
        <title>The Genome Sequence of Odoribacter laneus YIT 12061.</title>
        <authorList>
            <consortium name="The Broad Institute Genome Sequencing Platform"/>
            <person name="Earl A."/>
            <person name="Ward D."/>
            <person name="Feldgarden M."/>
            <person name="Gevers D."/>
            <person name="Morotomi M."/>
            <person name="Young S.K."/>
            <person name="Zeng Q."/>
            <person name="Gargeya S."/>
            <person name="Fitzgerald M."/>
            <person name="Haas B."/>
            <person name="Abouelleil A."/>
            <person name="Alvarado L."/>
            <person name="Arachchi H.M."/>
            <person name="Berlin A."/>
            <person name="Chapman S.B."/>
            <person name="Gearin G."/>
            <person name="Goldberg J."/>
            <person name="Griggs A."/>
            <person name="Gujja S."/>
            <person name="Hansen M."/>
            <person name="Heiman D."/>
            <person name="Howarth C."/>
            <person name="Larimer J."/>
            <person name="Lui A."/>
            <person name="MacDonald P.J.P."/>
            <person name="McCowen C."/>
            <person name="Montmayeur A."/>
            <person name="Murphy C."/>
            <person name="Neiman D."/>
            <person name="Pearson M."/>
            <person name="Priest M."/>
            <person name="Roberts A."/>
            <person name="Saif S."/>
            <person name="Shea T."/>
            <person name="Sisk P."/>
            <person name="Stolte C."/>
            <person name="Sykes S."/>
            <person name="Wortman J."/>
            <person name="Nusbaum C."/>
            <person name="Birren B."/>
        </authorList>
    </citation>
    <scope>NUCLEOTIDE SEQUENCE [LARGE SCALE GENOMIC DNA]</scope>
    <source>
        <strain evidence="2 3">YIT 12061</strain>
    </source>
</reference>
<evidence type="ECO:0008006" key="4">
    <source>
        <dbReference type="Google" id="ProtNLM"/>
    </source>
</evidence>
<sequence>MKKGISIVCLFVGISLSLRGEGYSAGWTPEEVTRVMKQVADWQIGHFEEVKHRRTDWTNAALYLGMFQWASLAEEKGDTTYFKWLRKIGNRNYWQPGGRMYHADDIAVSQLYLDMYKKYGKEGMIQPTLARTDWVIAHPSRGSFDLDYRRPETLERWTWCDALFMAPAVYARLYAMTGDKKYIRFMEREFKATYEQLFDEEEDLFYRDRRYLGQQEANGAKVFWGRGNGWVMGGLCQLLEQLPQKSKYRSFYEDLFVRMAERIAALQQADGFWRASLLDPESYPAPETSSTGFFVYALAYGINQGILPSEKFRPVVEKGWQALVSAVEEDGKLGYVQPIGADPKKVSREMTEVYGVGAFLLTGCEVYKMCR</sequence>
<dbReference type="STRING" id="742817.HMPREF9449_01595"/>
<dbReference type="Proteomes" id="UP000004892">
    <property type="component" value="Unassembled WGS sequence"/>
</dbReference>
<dbReference type="eggNOG" id="COG4225">
    <property type="taxonomic scope" value="Bacteria"/>
</dbReference>
<dbReference type="AlphaFoldDB" id="H1DH59"/>
<evidence type="ECO:0000313" key="3">
    <source>
        <dbReference type="Proteomes" id="UP000004892"/>
    </source>
</evidence>
<dbReference type="PANTHER" id="PTHR33886">
    <property type="entry name" value="UNSATURATED RHAMNOGALACTURONAN HYDROLASE (EUROFUNG)"/>
    <property type="match status" value="1"/>
</dbReference>
<gene>
    <name evidence="2" type="ORF">HMPREF9449_01595</name>
</gene>
<dbReference type="GO" id="GO:0005975">
    <property type="term" value="P:carbohydrate metabolic process"/>
    <property type="evidence" value="ECO:0007669"/>
    <property type="project" value="InterPro"/>
</dbReference>
<dbReference type="InterPro" id="IPR052043">
    <property type="entry name" value="PolySaccharide_Degr_Enz"/>
</dbReference>
<proteinExistence type="predicted"/>
<dbReference type="PANTHER" id="PTHR33886:SF8">
    <property type="entry name" value="UNSATURATED RHAMNOGALACTURONAN HYDROLASE (EUROFUNG)"/>
    <property type="match status" value="1"/>
</dbReference>
<dbReference type="RefSeq" id="WP_009136743.1">
    <property type="nucleotide sequence ID" value="NZ_JH594596.1"/>
</dbReference>
<dbReference type="Pfam" id="PF07470">
    <property type="entry name" value="Glyco_hydro_88"/>
    <property type="match status" value="1"/>
</dbReference>
<dbReference type="InterPro" id="IPR012341">
    <property type="entry name" value="6hp_glycosidase-like_sf"/>
</dbReference>
<dbReference type="Gene3D" id="1.50.10.10">
    <property type="match status" value="1"/>
</dbReference>
<keyword evidence="1" id="KW-0378">Hydrolase</keyword>
<dbReference type="GO" id="GO:0016787">
    <property type="term" value="F:hydrolase activity"/>
    <property type="evidence" value="ECO:0007669"/>
    <property type="project" value="UniProtKB-KW"/>
</dbReference>
<comment type="caution">
    <text evidence="2">The sequence shown here is derived from an EMBL/GenBank/DDBJ whole genome shotgun (WGS) entry which is preliminary data.</text>
</comment>
<dbReference type="InterPro" id="IPR008928">
    <property type="entry name" value="6-hairpin_glycosidase_sf"/>
</dbReference>
<dbReference type="EMBL" id="ADMC01000022">
    <property type="protein sequence ID" value="EHP47742.1"/>
    <property type="molecule type" value="Genomic_DNA"/>
</dbReference>
<organism evidence="2 3">
    <name type="scientific">Odoribacter laneus YIT 12061</name>
    <dbReference type="NCBI Taxonomy" id="742817"/>
    <lineage>
        <taxon>Bacteria</taxon>
        <taxon>Pseudomonadati</taxon>
        <taxon>Bacteroidota</taxon>
        <taxon>Bacteroidia</taxon>
        <taxon>Bacteroidales</taxon>
        <taxon>Odoribacteraceae</taxon>
        <taxon>Odoribacter</taxon>
    </lineage>
</organism>
<keyword evidence="3" id="KW-1185">Reference proteome</keyword>
<evidence type="ECO:0000256" key="1">
    <source>
        <dbReference type="ARBA" id="ARBA00022801"/>
    </source>
</evidence>
<evidence type="ECO:0000313" key="2">
    <source>
        <dbReference type="EMBL" id="EHP47742.1"/>
    </source>
</evidence>